<name>A0A810N8N1_9ACTN</name>
<feature type="domain" description="Pyrrolo-quinoline quinone repeat" evidence="1">
    <location>
        <begin position="72"/>
        <end position="153"/>
    </location>
</feature>
<organism evidence="2 3">
    <name type="scientific">Polymorphospora rubra</name>
    <dbReference type="NCBI Taxonomy" id="338584"/>
    <lineage>
        <taxon>Bacteria</taxon>
        <taxon>Bacillati</taxon>
        <taxon>Actinomycetota</taxon>
        <taxon>Actinomycetes</taxon>
        <taxon>Micromonosporales</taxon>
        <taxon>Micromonosporaceae</taxon>
        <taxon>Polymorphospora</taxon>
    </lineage>
</organism>
<sequence length="433" mass="45701">MSTPVTIELGPQGQDRRPDRARLPVGRYARLAAGALAVLMIAAAGGSAPPARSPLVEVAIRPTSPFHLHTLAGDILYSVRMDPSPAVVTAYDLVDGAELWTTPLTGAVLDDSGGVVMEGVRVAGDRVLVSRGLSTVALDTASGRVLWTARHRVDGGGHGTGYSTEEVVLPGPGDPTVDGEQGEPVGQLGRVVRGIDLDTGAELWRSAPIRSYQPLDRTTGPLLLVVTVAGVIEVWDGHTGAVRARLVDGVRPAAMVPMTDGELVYIGADTTLTAYDVDTLTRRWRVPAPARDGVGVPCGAQVCFVKDRRTWFLDAATGAAVGGPVSGGPPAVHAGHVVLYGNGGQGRVVDPHTGRILVDLTEWSMPVGSEFGTRPVLGRATDEPRSWFAVLDPVVAAVRVLGSVPYRPADCWASDTYITCQTGQEELRVWRYR</sequence>
<dbReference type="InterPro" id="IPR018391">
    <property type="entry name" value="PQQ_b-propeller_rpt"/>
</dbReference>
<dbReference type="PANTHER" id="PTHR34512:SF30">
    <property type="entry name" value="OUTER MEMBRANE PROTEIN ASSEMBLY FACTOR BAMB"/>
    <property type="match status" value="1"/>
</dbReference>
<dbReference type="Pfam" id="PF13360">
    <property type="entry name" value="PQQ_2"/>
    <property type="match status" value="2"/>
</dbReference>
<dbReference type="InterPro" id="IPR002372">
    <property type="entry name" value="PQQ_rpt_dom"/>
</dbReference>
<keyword evidence="3" id="KW-1185">Reference proteome</keyword>
<dbReference type="Gene3D" id="2.40.10.480">
    <property type="match status" value="1"/>
</dbReference>
<dbReference type="Proteomes" id="UP000680866">
    <property type="component" value="Chromosome"/>
</dbReference>
<evidence type="ECO:0000313" key="3">
    <source>
        <dbReference type="Proteomes" id="UP000680866"/>
    </source>
</evidence>
<dbReference type="EMBL" id="AP023359">
    <property type="protein sequence ID" value="BCJ69972.1"/>
    <property type="molecule type" value="Genomic_DNA"/>
</dbReference>
<gene>
    <name evidence="2" type="ORF">Prubr_69930</name>
</gene>
<feature type="domain" description="Pyrrolo-quinoline quinone repeat" evidence="1">
    <location>
        <begin position="191"/>
        <end position="290"/>
    </location>
</feature>
<dbReference type="InterPro" id="IPR011047">
    <property type="entry name" value="Quinoprotein_ADH-like_sf"/>
</dbReference>
<dbReference type="RefSeq" id="WP_212819585.1">
    <property type="nucleotide sequence ID" value="NZ_AP023359.1"/>
</dbReference>
<protein>
    <recommendedName>
        <fullName evidence="1">Pyrrolo-quinoline quinone repeat domain-containing protein</fullName>
    </recommendedName>
</protein>
<dbReference type="InterPro" id="IPR015943">
    <property type="entry name" value="WD40/YVTN_repeat-like_dom_sf"/>
</dbReference>
<dbReference type="KEGG" id="pry:Prubr_69930"/>
<accession>A0A810N8N1</accession>
<proteinExistence type="predicted"/>
<dbReference type="Gene3D" id="2.130.10.10">
    <property type="entry name" value="YVTN repeat-like/Quinoprotein amine dehydrogenase"/>
    <property type="match status" value="1"/>
</dbReference>
<dbReference type="AlphaFoldDB" id="A0A810N8N1"/>
<evidence type="ECO:0000313" key="2">
    <source>
        <dbReference type="EMBL" id="BCJ69972.1"/>
    </source>
</evidence>
<reference evidence="2" key="1">
    <citation type="submission" date="2020-08" db="EMBL/GenBank/DDBJ databases">
        <title>Whole genome shotgun sequence of Polymorphospora rubra NBRC 101157.</title>
        <authorList>
            <person name="Komaki H."/>
            <person name="Tamura T."/>
        </authorList>
    </citation>
    <scope>NUCLEOTIDE SEQUENCE</scope>
    <source>
        <strain evidence="2">NBRC 101157</strain>
    </source>
</reference>
<dbReference type="PANTHER" id="PTHR34512">
    <property type="entry name" value="CELL SURFACE PROTEIN"/>
    <property type="match status" value="1"/>
</dbReference>
<dbReference type="SUPFAM" id="SSF50998">
    <property type="entry name" value="Quinoprotein alcohol dehydrogenase-like"/>
    <property type="match status" value="1"/>
</dbReference>
<evidence type="ECO:0000259" key="1">
    <source>
        <dbReference type="Pfam" id="PF13360"/>
    </source>
</evidence>
<dbReference type="SMART" id="SM00564">
    <property type="entry name" value="PQQ"/>
    <property type="match status" value="3"/>
</dbReference>